<proteinExistence type="inferred from homology"/>
<keyword evidence="4 7" id="KW-0694">RNA-binding</keyword>
<protein>
    <recommendedName>
        <fullName evidence="7">Transcription termination/antitermination protein NusA</fullName>
    </recommendedName>
</protein>
<dbReference type="InterPro" id="IPR010213">
    <property type="entry name" value="TF_NusA"/>
</dbReference>
<accession>A0A2S1KS15</accession>
<feature type="domain" description="NusA-like second KH" evidence="11">
    <location>
        <begin position="280"/>
        <end position="345"/>
    </location>
</feature>
<evidence type="ECO:0000256" key="1">
    <source>
        <dbReference type="ARBA" id="ARBA00022472"/>
    </source>
</evidence>
<keyword evidence="1 7" id="KW-0806">Transcription termination</keyword>
<dbReference type="SUPFAM" id="SSF50249">
    <property type="entry name" value="Nucleic acid-binding proteins"/>
    <property type="match status" value="1"/>
</dbReference>
<organism evidence="12 13">
    <name type="scientific">Weissella cibaria</name>
    <dbReference type="NCBI Taxonomy" id="137591"/>
    <lineage>
        <taxon>Bacteria</taxon>
        <taxon>Bacillati</taxon>
        <taxon>Bacillota</taxon>
        <taxon>Bacilli</taxon>
        <taxon>Lactobacillales</taxon>
        <taxon>Lactobacillaceae</taxon>
        <taxon>Weissella</taxon>
    </lineage>
</organism>
<dbReference type="InterPro" id="IPR009019">
    <property type="entry name" value="KH_sf_prok-type"/>
</dbReference>
<dbReference type="HAMAP" id="MF_00945_B">
    <property type="entry name" value="NusA_B"/>
    <property type="match status" value="1"/>
</dbReference>
<dbReference type="InterPro" id="IPR025249">
    <property type="entry name" value="TF_NusA_KH_1st"/>
</dbReference>
<feature type="region of interest" description="Disordered" evidence="8">
    <location>
        <begin position="359"/>
        <end position="379"/>
    </location>
</feature>
<dbReference type="AlphaFoldDB" id="A0A2S1KS15"/>
<evidence type="ECO:0000256" key="3">
    <source>
        <dbReference type="ARBA" id="ARBA00022814"/>
    </source>
</evidence>
<dbReference type="InterPro" id="IPR036555">
    <property type="entry name" value="NusA_N_sf"/>
</dbReference>
<keyword evidence="2 7" id="KW-0963">Cytoplasm</keyword>
<dbReference type="EMBL" id="CP020928">
    <property type="protein sequence ID" value="AWF95799.1"/>
    <property type="molecule type" value="Genomic_DNA"/>
</dbReference>
<feature type="compositionally biased region" description="Acidic residues" evidence="8">
    <location>
        <begin position="367"/>
        <end position="379"/>
    </location>
</feature>
<dbReference type="InterPro" id="IPR030842">
    <property type="entry name" value="TF_NusA_bacterial"/>
</dbReference>
<dbReference type="GO" id="GO:0031564">
    <property type="term" value="P:transcription antitermination"/>
    <property type="evidence" value="ECO:0007669"/>
    <property type="project" value="UniProtKB-UniRule"/>
</dbReference>
<dbReference type="GO" id="GO:0003723">
    <property type="term" value="F:RNA binding"/>
    <property type="evidence" value="ECO:0007669"/>
    <property type="project" value="UniProtKB-UniRule"/>
</dbReference>
<gene>
    <name evidence="7" type="primary">nusA</name>
    <name evidence="12" type="ORF">B6254_1395</name>
</gene>
<dbReference type="SUPFAM" id="SSF69705">
    <property type="entry name" value="Transcription factor NusA, N-terminal domain"/>
    <property type="match status" value="1"/>
</dbReference>
<evidence type="ECO:0000259" key="10">
    <source>
        <dbReference type="Pfam" id="PF13184"/>
    </source>
</evidence>
<dbReference type="CDD" id="cd04455">
    <property type="entry name" value="S1_NusA"/>
    <property type="match status" value="1"/>
</dbReference>
<comment type="subunit">
    <text evidence="7">Monomer. Binds directly to the core enzyme of the DNA-dependent RNA polymerase and to nascent RNA.</text>
</comment>
<evidence type="ECO:0000259" key="11">
    <source>
        <dbReference type="Pfam" id="PF26594"/>
    </source>
</evidence>
<dbReference type="Pfam" id="PF13184">
    <property type="entry name" value="KH_NusA_1st"/>
    <property type="match status" value="1"/>
</dbReference>
<comment type="subcellular location">
    <subcellularLocation>
        <location evidence="7">Cytoplasm</location>
    </subcellularLocation>
</comment>
<evidence type="ECO:0000256" key="2">
    <source>
        <dbReference type="ARBA" id="ARBA00022490"/>
    </source>
</evidence>
<evidence type="ECO:0000256" key="8">
    <source>
        <dbReference type="SAM" id="MobiDB-lite"/>
    </source>
</evidence>
<dbReference type="InterPro" id="IPR058582">
    <property type="entry name" value="KH_NusA_2nd"/>
</dbReference>
<dbReference type="Pfam" id="PF08529">
    <property type="entry name" value="NusA_N"/>
    <property type="match status" value="1"/>
</dbReference>
<evidence type="ECO:0000256" key="7">
    <source>
        <dbReference type="HAMAP-Rule" id="MF_00945"/>
    </source>
</evidence>
<sequence length="379" mass="42348">MSKELVNALDALEQEKGIKAEVLVEAIEEALKKAYEKNYDESENVEVQFDQKKGNIKVYSVKTVVEEIDEPYEQITLEEALELNKAYEIGDEIRFEVTPADFGRLAAQTAKQIIMQKVREAERGVVYDKFIGYENEVITGEVERQDSRFLYIILPGNQEAAMKQGDQMPNESYRMGDKIKVLVSQVQNEQKGPQVFVSRTHPELVKRLFEAEVPEVFDGTVEIKSIAREAGDRSKIAVYSHNSNLDAVGTMVGQRGARVQAVVTELSGENMDIVEWTEDPAQFIKNALNPAEVVDVIFDPTNDRAVTVLVPDYQLSLAIGKRGQNARLAARLTGFKIDIKPESERDAVVADMANKENEAANAPVIEADVDDDFEASEEA</sequence>
<evidence type="ECO:0000259" key="9">
    <source>
        <dbReference type="Pfam" id="PF08529"/>
    </source>
</evidence>
<dbReference type="FunFam" id="3.30.300.20:FF:000005">
    <property type="entry name" value="Transcription termination/antitermination protein NusA"/>
    <property type="match status" value="1"/>
</dbReference>
<name>A0A2S1KS15_9LACO</name>
<dbReference type="FunFam" id="3.30.300.20:FF:000002">
    <property type="entry name" value="Transcription termination/antitermination protein NusA"/>
    <property type="match status" value="1"/>
</dbReference>
<dbReference type="Proteomes" id="UP000244870">
    <property type="component" value="Chromosome"/>
</dbReference>
<dbReference type="InterPro" id="IPR012340">
    <property type="entry name" value="NA-bd_OB-fold"/>
</dbReference>
<dbReference type="PANTHER" id="PTHR22648">
    <property type="entry name" value="TRANSCRIPTION TERMINATION FACTOR NUSA"/>
    <property type="match status" value="1"/>
</dbReference>
<dbReference type="GO" id="GO:0003700">
    <property type="term" value="F:DNA-binding transcription factor activity"/>
    <property type="evidence" value="ECO:0007669"/>
    <property type="project" value="InterPro"/>
</dbReference>
<dbReference type="PROSITE" id="PS50084">
    <property type="entry name" value="KH_TYPE_1"/>
    <property type="match status" value="1"/>
</dbReference>
<feature type="domain" description="Transcription factor NusA first KH" evidence="10">
    <location>
        <begin position="199"/>
        <end position="276"/>
    </location>
</feature>
<dbReference type="Gene3D" id="3.30.1480.10">
    <property type="entry name" value="NusA, N-terminal domain"/>
    <property type="match status" value="1"/>
</dbReference>
<evidence type="ECO:0000256" key="6">
    <source>
        <dbReference type="ARBA" id="ARBA00023163"/>
    </source>
</evidence>
<evidence type="ECO:0000313" key="13">
    <source>
        <dbReference type="Proteomes" id="UP000244870"/>
    </source>
</evidence>
<dbReference type="Gene3D" id="2.40.50.140">
    <property type="entry name" value="Nucleic acid-binding proteins"/>
    <property type="match status" value="1"/>
</dbReference>
<keyword evidence="5 7" id="KW-0805">Transcription regulation</keyword>
<dbReference type="Pfam" id="PF26594">
    <property type="entry name" value="KH_NusA_2nd"/>
    <property type="match status" value="1"/>
</dbReference>
<dbReference type="FunFam" id="3.30.1480.10:FF:000002">
    <property type="entry name" value="Transcription termination/antitermination protein NusA"/>
    <property type="match status" value="1"/>
</dbReference>
<comment type="function">
    <text evidence="7">Participates in both transcription termination and antitermination.</text>
</comment>
<evidence type="ECO:0000256" key="4">
    <source>
        <dbReference type="ARBA" id="ARBA00022884"/>
    </source>
</evidence>
<reference evidence="12 13" key="1">
    <citation type="submission" date="2017-04" db="EMBL/GenBank/DDBJ databases">
        <title>Weissella cibaria strain m2 complete genome.</title>
        <authorList>
            <person name="Pan Q."/>
            <person name="Tan M."/>
            <person name="Yao F."/>
            <person name="Su S."/>
        </authorList>
    </citation>
    <scope>NUCLEOTIDE SEQUENCE [LARGE SCALE GENOMIC DNA]</scope>
    <source>
        <strain evidence="12 13">M2</strain>
    </source>
</reference>
<keyword evidence="3 7" id="KW-0889">Transcription antitermination</keyword>
<dbReference type="InterPro" id="IPR013735">
    <property type="entry name" value="TF_NusA_N"/>
</dbReference>
<dbReference type="GO" id="GO:0006353">
    <property type="term" value="P:DNA-templated transcription termination"/>
    <property type="evidence" value="ECO:0007669"/>
    <property type="project" value="UniProtKB-UniRule"/>
</dbReference>
<evidence type="ECO:0000313" key="12">
    <source>
        <dbReference type="EMBL" id="AWF95799.1"/>
    </source>
</evidence>
<evidence type="ECO:0000256" key="5">
    <source>
        <dbReference type="ARBA" id="ARBA00023015"/>
    </source>
</evidence>
<dbReference type="Gene3D" id="3.30.300.20">
    <property type="match status" value="2"/>
</dbReference>
<dbReference type="RefSeq" id="WP_108730587.1">
    <property type="nucleotide sequence ID" value="NZ_CP020928.1"/>
</dbReference>
<comment type="similarity">
    <text evidence="7">Belongs to the NusA family.</text>
</comment>
<dbReference type="GO" id="GO:0005829">
    <property type="term" value="C:cytosol"/>
    <property type="evidence" value="ECO:0007669"/>
    <property type="project" value="TreeGrafter"/>
</dbReference>
<dbReference type="PANTHER" id="PTHR22648:SF0">
    <property type="entry name" value="TRANSCRIPTION TERMINATION_ANTITERMINATION PROTEIN NUSA"/>
    <property type="match status" value="1"/>
</dbReference>
<dbReference type="CDD" id="cd22529">
    <property type="entry name" value="KH-II_NusA_rpt2"/>
    <property type="match status" value="1"/>
</dbReference>
<keyword evidence="6 7" id="KW-0804">Transcription</keyword>
<dbReference type="CDD" id="cd02134">
    <property type="entry name" value="KH-II_NusA_rpt1"/>
    <property type="match status" value="1"/>
</dbReference>
<dbReference type="SUPFAM" id="SSF54814">
    <property type="entry name" value="Prokaryotic type KH domain (KH-domain type II)"/>
    <property type="match status" value="2"/>
</dbReference>
<dbReference type="InterPro" id="IPR015946">
    <property type="entry name" value="KH_dom-like_a/b"/>
</dbReference>
<dbReference type="NCBIfam" id="TIGR01953">
    <property type="entry name" value="NusA"/>
    <property type="match status" value="1"/>
</dbReference>
<feature type="domain" description="Transcription factor NusA N-terminal" evidence="9">
    <location>
        <begin position="4"/>
        <end position="123"/>
    </location>
</feature>